<dbReference type="Proteomes" id="UP000054477">
    <property type="component" value="Unassembled WGS sequence"/>
</dbReference>
<dbReference type="EMBL" id="KN838741">
    <property type="protein sequence ID" value="KIJ95856.1"/>
    <property type="molecule type" value="Genomic_DNA"/>
</dbReference>
<gene>
    <name evidence="1" type="ORF">K443DRAFT_682731</name>
</gene>
<dbReference type="HOGENOM" id="CLU_2333911_0_0_1"/>
<reference evidence="2" key="2">
    <citation type="submission" date="2015-01" db="EMBL/GenBank/DDBJ databases">
        <title>Evolutionary Origins and Diversification of the Mycorrhizal Mutualists.</title>
        <authorList>
            <consortium name="DOE Joint Genome Institute"/>
            <consortium name="Mycorrhizal Genomics Consortium"/>
            <person name="Kohler A."/>
            <person name="Kuo A."/>
            <person name="Nagy L.G."/>
            <person name="Floudas D."/>
            <person name="Copeland A."/>
            <person name="Barry K.W."/>
            <person name="Cichocki N."/>
            <person name="Veneault-Fourrey C."/>
            <person name="LaButti K."/>
            <person name="Lindquist E.A."/>
            <person name="Lipzen A."/>
            <person name="Lundell T."/>
            <person name="Morin E."/>
            <person name="Murat C."/>
            <person name="Riley R."/>
            <person name="Ohm R."/>
            <person name="Sun H."/>
            <person name="Tunlid A."/>
            <person name="Henrissat B."/>
            <person name="Grigoriev I.V."/>
            <person name="Hibbett D.S."/>
            <person name="Martin F."/>
        </authorList>
    </citation>
    <scope>NUCLEOTIDE SEQUENCE [LARGE SCALE GENOMIC DNA]</scope>
    <source>
        <strain evidence="2">LaAM-08-1</strain>
    </source>
</reference>
<accession>A0A0C9XDS1</accession>
<name>A0A0C9XDS1_9AGAR</name>
<evidence type="ECO:0000313" key="1">
    <source>
        <dbReference type="EMBL" id="KIJ95856.1"/>
    </source>
</evidence>
<sequence length="98" mass="10691">MYEADLCNALLCDPLYYLVLCAAPARSSRVLISLPVLLAFSDPHALGSGFARIVKFALLTPRETLSLRLTEVIINDHSLGHCPMRSVVRSEPSDGHGQ</sequence>
<organism evidence="1 2">
    <name type="scientific">Laccaria amethystina LaAM-08-1</name>
    <dbReference type="NCBI Taxonomy" id="1095629"/>
    <lineage>
        <taxon>Eukaryota</taxon>
        <taxon>Fungi</taxon>
        <taxon>Dikarya</taxon>
        <taxon>Basidiomycota</taxon>
        <taxon>Agaricomycotina</taxon>
        <taxon>Agaricomycetes</taxon>
        <taxon>Agaricomycetidae</taxon>
        <taxon>Agaricales</taxon>
        <taxon>Agaricineae</taxon>
        <taxon>Hydnangiaceae</taxon>
        <taxon>Laccaria</taxon>
    </lineage>
</organism>
<protein>
    <submittedName>
        <fullName evidence="1">Uncharacterized protein</fullName>
    </submittedName>
</protein>
<reference evidence="1 2" key="1">
    <citation type="submission" date="2014-04" db="EMBL/GenBank/DDBJ databases">
        <authorList>
            <consortium name="DOE Joint Genome Institute"/>
            <person name="Kuo A."/>
            <person name="Kohler A."/>
            <person name="Nagy L.G."/>
            <person name="Floudas D."/>
            <person name="Copeland A."/>
            <person name="Barry K.W."/>
            <person name="Cichocki N."/>
            <person name="Veneault-Fourrey C."/>
            <person name="LaButti K."/>
            <person name="Lindquist E.A."/>
            <person name="Lipzen A."/>
            <person name="Lundell T."/>
            <person name="Morin E."/>
            <person name="Murat C."/>
            <person name="Sun H."/>
            <person name="Tunlid A."/>
            <person name="Henrissat B."/>
            <person name="Grigoriev I.V."/>
            <person name="Hibbett D.S."/>
            <person name="Martin F."/>
            <person name="Nordberg H.P."/>
            <person name="Cantor M.N."/>
            <person name="Hua S.X."/>
        </authorList>
    </citation>
    <scope>NUCLEOTIDE SEQUENCE [LARGE SCALE GENOMIC DNA]</scope>
    <source>
        <strain evidence="1 2">LaAM-08-1</strain>
    </source>
</reference>
<proteinExistence type="predicted"/>
<keyword evidence="2" id="KW-1185">Reference proteome</keyword>
<dbReference type="AlphaFoldDB" id="A0A0C9XDS1"/>
<evidence type="ECO:0000313" key="2">
    <source>
        <dbReference type="Proteomes" id="UP000054477"/>
    </source>
</evidence>